<feature type="region of interest" description="Disordered" evidence="1">
    <location>
        <begin position="96"/>
        <end position="122"/>
    </location>
</feature>
<keyword evidence="3" id="KW-1185">Reference proteome</keyword>
<dbReference type="Proteomes" id="UP001501035">
    <property type="component" value="Unassembled WGS sequence"/>
</dbReference>
<sequence length="122" mass="13241">MPIDVGYERFRKILVEANWVEANWVEVNWVEVNWVEVSWAETGWVDTGWPDVAQAAHRHCAGRGCSVRRVGACRTDDVEARAGRLDFGADERDCAGVGGATGPAARRTADGTPRPEGSDGDG</sequence>
<organism evidence="2 3">
    <name type="scientific">Gordonia defluvii</name>
    <dbReference type="NCBI Taxonomy" id="283718"/>
    <lineage>
        <taxon>Bacteria</taxon>
        <taxon>Bacillati</taxon>
        <taxon>Actinomycetota</taxon>
        <taxon>Actinomycetes</taxon>
        <taxon>Mycobacteriales</taxon>
        <taxon>Gordoniaceae</taxon>
        <taxon>Gordonia</taxon>
    </lineage>
</organism>
<gene>
    <name evidence="2" type="ORF">GCM10010528_01250</name>
</gene>
<proteinExistence type="predicted"/>
<reference evidence="2 3" key="1">
    <citation type="journal article" date="2019" name="Int. J. Syst. Evol. Microbiol.">
        <title>The Global Catalogue of Microorganisms (GCM) 10K type strain sequencing project: providing services to taxonomists for standard genome sequencing and annotation.</title>
        <authorList>
            <consortium name="The Broad Institute Genomics Platform"/>
            <consortium name="The Broad Institute Genome Sequencing Center for Infectious Disease"/>
            <person name="Wu L."/>
            <person name="Ma J."/>
        </authorList>
    </citation>
    <scope>NUCLEOTIDE SEQUENCE [LARGE SCALE GENOMIC DNA]</scope>
    <source>
        <strain evidence="2 3">JCM 14234</strain>
    </source>
</reference>
<protein>
    <submittedName>
        <fullName evidence="2">Uncharacterized protein</fullName>
    </submittedName>
</protein>
<evidence type="ECO:0000313" key="3">
    <source>
        <dbReference type="Proteomes" id="UP001501035"/>
    </source>
</evidence>
<accession>A0ABN3Y8P5</accession>
<evidence type="ECO:0000313" key="2">
    <source>
        <dbReference type="EMBL" id="GAA3022907.1"/>
    </source>
</evidence>
<feature type="compositionally biased region" description="Low complexity" evidence="1">
    <location>
        <begin position="102"/>
        <end position="112"/>
    </location>
</feature>
<comment type="caution">
    <text evidence="2">The sequence shown here is derived from an EMBL/GenBank/DDBJ whole genome shotgun (WGS) entry which is preliminary data.</text>
</comment>
<name>A0ABN3Y8P5_9ACTN</name>
<dbReference type="EMBL" id="BAAAVS010000001">
    <property type="protein sequence ID" value="GAA3022907.1"/>
    <property type="molecule type" value="Genomic_DNA"/>
</dbReference>
<evidence type="ECO:0000256" key="1">
    <source>
        <dbReference type="SAM" id="MobiDB-lite"/>
    </source>
</evidence>